<feature type="compositionally biased region" description="Low complexity" evidence="1">
    <location>
        <begin position="390"/>
        <end position="403"/>
    </location>
</feature>
<organism evidence="3 4">
    <name type="scientific">Thanatephorus cucumeris (strain AG1-IB / isolate 7/3/14)</name>
    <name type="common">Lettuce bottom rot fungus</name>
    <name type="synonym">Rhizoctonia solani</name>
    <dbReference type="NCBI Taxonomy" id="1108050"/>
    <lineage>
        <taxon>Eukaryota</taxon>
        <taxon>Fungi</taxon>
        <taxon>Dikarya</taxon>
        <taxon>Basidiomycota</taxon>
        <taxon>Agaricomycotina</taxon>
        <taxon>Agaricomycetes</taxon>
        <taxon>Cantharellales</taxon>
        <taxon>Ceratobasidiaceae</taxon>
        <taxon>Rhizoctonia</taxon>
        <taxon>Rhizoctonia solani AG-1</taxon>
    </lineage>
</organism>
<feature type="region of interest" description="Disordered" evidence="1">
    <location>
        <begin position="40"/>
        <end position="80"/>
    </location>
</feature>
<feature type="region of interest" description="Disordered" evidence="1">
    <location>
        <begin position="372"/>
        <end position="436"/>
    </location>
</feature>
<feature type="region of interest" description="Disordered" evidence="1">
    <location>
        <begin position="101"/>
        <end position="174"/>
    </location>
</feature>
<dbReference type="InterPro" id="IPR003103">
    <property type="entry name" value="BAG_domain"/>
</dbReference>
<proteinExistence type="predicted"/>
<feature type="compositionally biased region" description="Basic and acidic residues" evidence="1">
    <location>
        <begin position="40"/>
        <end position="69"/>
    </location>
</feature>
<dbReference type="GO" id="GO:0051087">
    <property type="term" value="F:protein-folding chaperone binding"/>
    <property type="evidence" value="ECO:0007669"/>
    <property type="project" value="InterPro"/>
</dbReference>
<dbReference type="AlphaFoldDB" id="A0A0B7G3U7"/>
<dbReference type="SUPFAM" id="SSF63491">
    <property type="entry name" value="BAG domain"/>
    <property type="match status" value="1"/>
</dbReference>
<evidence type="ECO:0000259" key="2">
    <source>
        <dbReference type="PROSITE" id="PS51035"/>
    </source>
</evidence>
<name>A0A0B7G3U7_THACB</name>
<dbReference type="PROSITE" id="PS51035">
    <property type="entry name" value="BAG"/>
    <property type="match status" value="1"/>
</dbReference>
<keyword evidence="4" id="KW-1185">Reference proteome</keyword>
<dbReference type="STRING" id="1108050.A0A0B7G3U7"/>
<reference evidence="3 4" key="1">
    <citation type="submission" date="2014-11" db="EMBL/GenBank/DDBJ databases">
        <authorList>
            <person name="Wibberg Daniel"/>
        </authorList>
    </citation>
    <scope>NUCLEOTIDE SEQUENCE [LARGE SCALE GENOMIC DNA]</scope>
    <source>
        <strain evidence="3">Rhizoctonia solani AG1-IB 7/3/14</strain>
    </source>
</reference>
<dbReference type="EMBL" id="LN679107">
    <property type="protein sequence ID" value="CEL63117.1"/>
    <property type="molecule type" value="Genomic_DNA"/>
</dbReference>
<feature type="domain" description="BAG" evidence="2">
    <location>
        <begin position="222"/>
        <end position="262"/>
    </location>
</feature>
<dbReference type="Proteomes" id="UP000059188">
    <property type="component" value="Unassembled WGS sequence"/>
</dbReference>
<dbReference type="OrthoDB" id="333905at2759"/>
<feature type="compositionally biased region" description="Acidic residues" evidence="1">
    <location>
        <begin position="295"/>
        <end position="304"/>
    </location>
</feature>
<sequence>MSAFAQPTYHQYNPYQDLAMQQELQRRRQIEAYLRRQQQVEEMERRQREYEAAVRRAEYERRRQAELQRRRQTQQARTRHSMYDGGLEALFDALYGAQGRRQEECQTSTPLWRSPKPTPELESMHASTHAPVPAPSPTPSPVAVDAEPTPNTEPKSEPEPEQEEPQADTASSHAAIQSILASFATLQSEFTFPSQLDFLPDSSPTLAYTPNNAPLHGYEHALTGLLTKLDGVESYGDGDVRRARKEAVKAIEKELERLDGMKADRWRYVSERQAEVTTAEADRAEVDPVSVPLPEDMDVEEDEKEAIGCEETAIFGKDTSATVIDSTGSQVEGVSASDAEEPEDAIVQTTTNATPISTPPIPDAEHVTLQEAPNDVTTNAQPLHITNPGPLTRSLTSPSLSEASESESDVELEEYVDVETMSTSEDERNEMEEVEKDGELELMREWELDF</sequence>
<dbReference type="InterPro" id="IPR036533">
    <property type="entry name" value="BAG_dom_sf"/>
</dbReference>
<feature type="region of interest" description="Disordered" evidence="1">
    <location>
        <begin position="278"/>
        <end position="304"/>
    </location>
</feature>
<evidence type="ECO:0000256" key="1">
    <source>
        <dbReference type="SAM" id="MobiDB-lite"/>
    </source>
</evidence>
<feature type="compositionally biased region" description="Acidic residues" evidence="1">
    <location>
        <begin position="404"/>
        <end position="417"/>
    </location>
</feature>
<dbReference type="Gene3D" id="1.20.58.120">
    <property type="entry name" value="BAG domain"/>
    <property type="match status" value="1"/>
</dbReference>
<gene>
    <name evidence="3" type="ORF">RSOLAG1IB_05157</name>
</gene>
<protein>
    <recommendedName>
        <fullName evidence="2">BAG domain-containing protein</fullName>
    </recommendedName>
</protein>
<accession>A0A0B7G3U7</accession>
<evidence type="ECO:0000313" key="4">
    <source>
        <dbReference type="Proteomes" id="UP000059188"/>
    </source>
</evidence>
<dbReference type="Pfam" id="PF02179">
    <property type="entry name" value="BAG"/>
    <property type="match status" value="1"/>
</dbReference>
<feature type="compositionally biased region" description="Acidic residues" evidence="1">
    <location>
        <begin position="427"/>
        <end position="436"/>
    </location>
</feature>
<evidence type="ECO:0000313" key="3">
    <source>
        <dbReference type="EMBL" id="CEL63117.1"/>
    </source>
</evidence>